<evidence type="ECO:0000256" key="2">
    <source>
        <dbReference type="ARBA" id="ARBA00022692"/>
    </source>
</evidence>
<accession>A0A8J2UKK5</accession>
<dbReference type="AlphaFoldDB" id="A0A8J2UKK5"/>
<keyword evidence="8" id="KW-1185">Reference proteome</keyword>
<dbReference type="GO" id="GO:0012505">
    <property type="term" value="C:endomembrane system"/>
    <property type="evidence" value="ECO:0007669"/>
    <property type="project" value="UniProtKB-SubCell"/>
</dbReference>
<evidence type="ECO:0000313" key="8">
    <source>
        <dbReference type="Proteomes" id="UP000620266"/>
    </source>
</evidence>
<dbReference type="EMBL" id="BMCG01000001">
    <property type="protein sequence ID" value="GGB95826.1"/>
    <property type="molecule type" value="Genomic_DNA"/>
</dbReference>
<evidence type="ECO:0000259" key="6">
    <source>
        <dbReference type="Pfam" id="PF06803"/>
    </source>
</evidence>
<dbReference type="Pfam" id="PF06803">
    <property type="entry name" value="DUF1232"/>
    <property type="match status" value="1"/>
</dbReference>
<evidence type="ECO:0000256" key="3">
    <source>
        <dbReference type="ARBA" id="ARBA00022989"/>
    </source>
</evidence>
<feature type="transmembrane region" description="Helical" evidence="5">
    <location>
        <begin position="32"/>
        <end position="49"/>
    </location>
</feature>
<organism evidence="7 8">
    <name type="scientific">Oxalicibacterium flavum</name>
    <dbReference type="NCBI Taxonomy" id="179467"/>
    <lineage>
        <taxon>Bacteria</taxon>
        <taxon>Pseudomonadati</taxon>
        <taxon>Pseudomonadota</taxon>
        <taxon>Betaproteobacteria</taxon>
        <taxon>Burkholderiales</taxon>
        <taxon>Oxalobacteraceae</taxon>
        <taxon>Oxalicibacterium</taxon>
    </lineage>
</organism>
<dbReference type="RefSeq" id="WP_188394254.1">
    <property type="nucleotide sequence ID" value="NZ_BMCG01000001.1"/>
</dbReference>
<sequence>MALLARIGGWARIVRRDGLTLWFAVRHPGVPWYAKALGFVAVAYALSPIDLIPDFIPILGMLDDLVILPALIWVVLKLIPSRVLDECRTRAEQWIRDKKHKVVSWVGGAVIVAIWIAIIVAVWRAWIGPWLAA</sequence>
<evidence type="ECO:0000313" key="7">
    <source>
        <dbReference type="EMBL" id="GGB95826.1"/>
    </source>
</evidence>
<evidence type="ECO:0000256" key="1">
    <source>
        <dbReference type="ARBA" id="ARBA00004127"/>
    </source>
</evidence>
<reference evidence="7" key="1">
    <citation type="journal article" date="2014" name="Int. J. Syst. Evol. Microbiol.">
        <title>Complete genome sequence of Corynebacterium casei LMG S-19264T (=DSM 44701T), isolated from a smear-ripened cheese.</title>
        <authorList>
            <consortium name="US DOE Joint Genome Institute (JGI-PGF)"/>
            <person name="Walter F."/>
            <person name="Albersmeier A."/>
            <person name="Kalinowski J."/>
            <person name="Ruckert C."/>
        </authorList>
    </citation>
    <scope>NUCLEOTIDE SEQUENCE</scope>
    <source>
        <strain evidence="7">CCM 7086</strain>
    </source>
</reference>
<comment type="subcellular location">
    <subcellularLocation>
        <location evidence="1">Endomembrane system</location>
        <topology evidence="1">Multi-pass membrane protein</topology>
    </subcellularLocation>
</comment>
<keyword evidence="4 5" id="KW-0472">Membrane</keyword>
<keyword evidence="3 5" id="KW-1133">Transmembrane helix</keyword>
<comment type="caution">
    <text evidence="7">The sequence shown here is derived from an EMBL/GenBank/DDBJ whole genome shotgun (WGS) entry which is preliminary data.</text>
</comment>
<feature type="transmembrane region" description="Helical" evidence="5">
    <location>
        <begin position="102"/>
        <end position="126"/>
    </location>
</feature>
<keyword evidence="2 5" id="KW-0812">Transmembrane</keyword>
<proteinExistence type="predicted"/>
<protein>
    <recommendedName>
        <fullName evidence="6">DUF1232 domain-containing protein</fullName>
    </recommendedName>
</protein>
<dbReference type="InterPro" id="IPR010652">
    <property type="entry name" value="DUF1232"/>
</dbReference>
<gene>
    <name evidence="7" type="ORF">GCM10007205_01350</name>
</gene>
<reference evidence="7" key="2">
    <citation type="submission" date="2020-09" db="EMBL/GenBank/DDBJ databases">
        <authorList>
            <person name="Sun Q."/>
            <person name="Sedlacek I."/>
        </authorList>
    </citation>
    <scope>NUCLEOTIDE SEQUENCE</scope>
    <source>
        <strain evidence="7">CCM 7086</strain>
    </source>
</reference>
<dbReference type="Proteomes" id="UP000620266">
    <property type="component" value="Unassembled WGS sequence"/>
</dbReference>
<evidence type="ECO:0000256" key="4">
    <source>
        <dbReference type="ARBA" id="ARBA00023136"/>
    </source>
</evidence>
<feature type="domain" description="DUF1232" evidence="6">
    <location>
        <begin position="34"/>
        <end position="69"/>
    </location>
</feature>
<evidence type="ECO:0000256" key="5">
    <source>
        <dbReference type="SAM" id="Phobius"/>
    </source>
</evidence>
<name>A0A8J2UKK5_9BURK</name>
<feature type="transmembrane region" description="Helical" evidence="5">
    <location>
        <begin position="55"/>
        <end position="76"/>
    </location>
</feature>